<dbReference type="Gene3D" id="1.20.1720.10">
    <property type="entry name" value="Multidrug resistance protein D"/>
    <property type="match status" value="1"/>
</dbReference>
<gene>
    <name evidence="7" type="ORF">CNMCM5623_009716</name>
</gene>
<dbReference type="EMBL" id="JACBAE010001398">
    <property type="protein sequence ID" value="KAF7156323.1"/>
    <property type="molecule type" value="Genomic_DNA"/>
</dbReference>
<dbReference type="SUPFAM" id="SSF82171">
    <property type="entry name" value="DPP6 N-terminal domain-like"/>
    <property type="match status" value="2"/>
</dbReference>
<evidence type="ECO:0000313" key="7">
    <source>
        <dbReference type="EMBL" id="KAF7156323.1"/>
    </source>
</evidence>
<dbReference type="PANTHER" id="PTHR23501:SF43">
    <property type="entry name" value="MULTIDRUG TRANSPORTER, PUTATIVE (AFU_ORTHOLOGUE AFUA_6G03040)-RELATED"/>
    <property type="match status" value="1"/>
</dbReference>
<dbReference type="Pfam" id="PF07690">
    <property type="entry name" value="MFS_1"/>
    <property type="match status" value="1"/>
</dbReference>
<feature type="transmembrane region" description="Helical" evidence="5">
    <location>
        <begin position="445"/>
        <end position="463"/>
    </location>
</feature>
<comment type="caution">
    <text evidence="7">The sequence shown here is derived from an EMBL/GenBank/DDBJ whole genome shotgun (WGS) entry which is preliminary data.</text>
</comment>
<keyword evidence="2 5" id="KW-0812">Transmembrane</keyword>
<dbReference type="PANTHER" id="PTHR23501">
    <property type="entry name" value="MAJOR FACILITATOR SUPERFAMILY"/>
    <property type="match status" value="1"/>
</dbReference>
<evidence type="ECO:0000256" key="3">
    <source>
        <dbReference type="ARBA" id="ARBA00022989"/>
    </source>
</evidence>
<dbReference type="InterPro" id="IPR020846">
    <property type="entry name" value="MFS_dom"/>
</dbReference>
<protein>
    <recommendedName>
        <fullName evidence="6">Major facilitator superfamily (MFS) profile domain-containing protein</fullName>
    </recommendedName>
</protein>
<evidence type="ECO:0000256" key="5">
    <source>
        <dbReference type="SAM" id="Phobius"/>
    </source>
</evidence>
<evidence type="ECO:0000256" key="4">
    <source>
        <dbReference type="ARBA" id="ARBA00023136"/>
    </source>
</evidence>
<evidence type="ECO:0000256" key="1">
    <source>
        <dbReference type="ARBA" id="ARBA00004141"/>
    </source>
</evidence>
<evidence type="ECO:0000259" key="6">
    <source>
        <dbReference type="PROSITE" id="PS50850"/>
    </source>
</evidence>
<reference evidence="7" key="1">
    <citation type="submission" date="2020-06" db="EMBL/GenBank/DDBJ databases">
        <title>Draft genome sequences of strains closely related to Aspergillus parafelis and Aspergillus hiratsukae.</title>
        <authorList>
            <person name="Dos Santos R.A.C."/>
            <person name="Rivero-Menendez O."/>
            <person name="Steenwyk J.L."/>
            <person name="Mead M.E."/>
            <person name="Goldman G.H."/>
            <person name="Alastruey-Izquierdo A."/>
            <person name="Rokas A."/>
        </authorList>
    </citation>
    <scope>NUCLEOTIDE SEQUENCE</scope>
    <source>
        <strain evidence="7">CNM-CM5623</strain>
    </source>
</reference>
<dbReference type="InterPro" id="IPR011701">
    <property type="entry name" value="MFS"/>
</dbReference>
<dbReference type="Proteomes" id="UP000654922">
    <property type="component" value="Unassembled WGS sequence"/>
</dbReference>
<evidence type="ECO:0000256" key="2">
    <source>
        <dbReference type="ARBA" id="ARBA00022692"/>
    </source>
</evidence>
<evidence type="ECO:0000313" key="8">
    <source>
        <dbReference type="Proteomes" id="UP000654922"/>
    </source>
</evidence>
<feature type="transmembrane region" description="Helical" evidence="5">
    <location>
        <begin position="261"/>
        <end position="284"/>
    </location>
</feature>
<feature type="transmembrane region" description="Helical" evidence="5">
    <location>
        <begin position="23"/>
        <end position="49"/>
    </location>
</feature>
<dbReference type="OrthoDB" id="43744at2759"/>
<feature type="transmembrane region" description="Helical" evidence="5">
    <location>
        <begin position="346"/>
        <end position="364"/>
    </location>
</feature>
<feature type="transmembrane region" description="Helical" evidence="5">
    <location>
        <begin position="305"/>
        <end position="326"/>
    </location>
</feature>
<dbReference type="InterPro" id="IPR011659">
    <property type="entry name" value="WD40"/>
</dbReference>
<keyword evidence="4 5" id="KW-0472">Membrane</keyword>
<dbReference type="GO" id="GO:0022857">
    <property type="term" value="F:transmembrane transporter activity"/>
    <property type="evidence" value="ECO:0007669"/>
    <property type="project" value="InterPro"/>
</dbReference>
<feature type="transmembrane region" description="Helical" evidence="5">
    <location>
        <begin position="183"/>
        <end position="204"/>
    </location>
</feature>
<dbReference type="InterPro" id="IPR036259">
    <property type="entry name" value="MFS_trans_sf"/>
</dbReference>
<feature type="transmembrane region" description="Helical" evidence="5">
    <location>
        <begin position="403"/>
        <end position="424"/>
    </location>
</feature>
<feature type="transmembrane region" description="Helical" evidence="5">
    <location>
        <begin position="61"/>
        <end position="80"/>
    </location>
</feature>
<feature type="transmembrane region" description="Helical" evidence="5">
    <location>
        <begin position="154"/>
        <end position="177"/>
    </location>
</feature>
<dbReference type="Gene3D" id="1.20.1250.20">
    <property type="entry name" value="MFS general substrate transporter like domains"/>
    <property type="match status" value="1"/>
</dbReference>
<dbReference type="AlphaFoldDB" id="A0A8H6PKQ1"/>
<feature type="transmembrane region" description="Helical" evidence="5">
    <location>
        <begin position="225"/>
        <end position="249"/>
    </location>
</feature>
<dbReference type="GO" id="GO:0005886">
    <property type="term" value="C:plasma membrane"/>
    <property type="evidence" value="ECO:0007669"/>
    <property type="project" value="TreeGrafter"/>
</dbReference>
<feature type="transmembrane region" description="Helical" evidence="5">
    <location>
        <begin position="371"/>
        <end position="391"/>
    </location>
</feature>
<proteinExistence type="predicted"/>
<feature type="transmembrane region" description="Helical" evidence="5">
    <location>
        <begin position="92"/>
        <end position="112"/>
    </location>
</feature>
<dbReference type="Gene3D" id="2.120.10.30">
    <property type="entry name" value="TolB, C-terminal domain"/>
    <property type="match status" value="3"/>
</dbReference>
<dbReference type="PROSITE" id="PS50850">
    <property type="entry name" value="MFS"/>
    <property type="match status" value="1"/>
</dbReference>
<feature type="transmembrane region" description="Helical" evidence="5">
    <location>
        <begin position="124"/>
        <end position="142"/>
    </location>
</feature>
<sequence>MTKTLPDASLEVTESQHLAGGRLWLVAIGIAISIFLAASEITIISTSLVTIVDELMNHEQGSWLITAYLLTFTGFLTLWGKCTHVYGLKTSLLSSLLIFVAFSGGCGASQTMNQLIICRAFQGIGGSGVFSLSLFSLIRIAPPGKFDAVSAAGSAVIAIGMVLGAILGGAICSAGAWRWIFLYNVPAGAVAWVLICLAIPNNFAHSSMPDRRAGIWDYLSQKAKLLLTTADPVGCFLLLGFSILFVTALEEANVTYEWSSALIIAFLTVSGVLGITFVLWEWYIGSHRKGILEPMFPWRMVRDRVWMGVLLGFFVSGPATTILYIQIPQRLQTTNDNSPLSASVKLLAFALGSPAGSFFCTLLAGKFHLPFVHIVMMGAVLQTVGSFLLSSVPTTLHVWGGQYGYMVLTGVGVGMSMTSFYMSVPVVVRKDDQAIAVGVSLQTRMLGASLGIAIVNSILVNYVKAHLNPIEAAADPNALSGFAPDAVRRIREVYGAGYNLQMMAVGAFSAVTPARDLTASHDKKGIFFMNRIAPGTSQLYIADADDRNERSLLSDPIYEYHATFSPDGQWVTFTGERNGDGNADIYRLRTDGSDLQELVATPSVEDSVVLSPNGSLAAYVSTANGYKANIWVMDLETGKRWNLTDTAATVADPSRMNGYFRPAWSQDGEWIAFSSDRNVQWDGHGEETFMGLSGWEHTQELSIYAVRPDGSGFRQIATKPGYALGSPKWSPDGKRIVYYEMARQATWDSHRPESIASANSSIVSVDFATGTDRRVEVAGSGVKIFPQYISNEEIAYQIKGTTKEGIYSTAGSYWNTTSNTSVSIRSPAWSPDGKKVVYEKTTWVVRPMEKELYNWDSDWEYRFTDVFPQLSQQDRLVITQKQLGNSSIVTMSPTGQNARLIFDVLHTYLVDETLVRQGLAGAFQPSWSTDSQWLVFGVGSWFQDRAQYGGWLARASANGTYAELLTTSSADLTSSSTAVNSGFPSFSHDGKKVVYRVWGANSSQGDKSQLGLRILDLESRKVTVLTTEWDNLPFFSPDGERIVFTRKMNATNYDVCMIRPDGSDLRVLTSSGANDAHAVWSPDGKIIYSTGMYGFRYECALYDNTFQPYGQIMIMDADGKNKRMLTDSMWEDSMPLFVPNSALRR</sequence>
<keyword evidence="3 5" id="KW-1133">Transmembrane helix</keyword>
<dbReference type="SUPFAM" id="SSF103473">
    <property type="entry name" value="MFS general substrate transporter"/>
    <property type="match status" value="1"/>
</dbReference>
<name>A0A8H6PKQ1_9EURO</name>
<accession>A0A8H6PKQ1</accession>
<feature type="domain" description="Major facilitator superfamily (MFS) profile" evidence="6">
    <location>
        <begin position="26"/>
        <end position="524"/>
    </location>
</feature>
<dbReference type="Pfam" id="PF07676">
    <property type="entry name" value="PD40"/>
    <property type="match status" value="6"/>
</dbReference>
<comment type="subcellular location">
    <subcellularLocation>
        <location evidence="1">Membrane</location>
        <topology evidence="1">Multi-pass membrane protein</topology>
    </subcellularLocation>
</comment>
<dbReference type="InterPro" id="IPR011042">
    <property type="entry name" value="6-blade_b-propeller_TolB-like"/>
</dbReference>
<organism evidence="7 8">
    <name type="scientific">Aspergillus felis</name>
    <dbReference type="NCBI Taxonomy" id="1287682"/>
    <lineage>
        <taxon>Eukaryota</taxon>
        <taxon>Fungi</taxon>
        <taxon>Dikarya</taxon>
        <taxon>Ascomycota</taxon>
        <taxon>Pezizomycotina</taxon>
        <taxon>Eurotiomycetes</taxon>
        <taxon>Eurotiomycetidae</taxon>
        <taxon>Eurotiales</taxon>
        <taxon>Aspergillaceae</taxon>
        <taxon>Aspergillus</taxon>
        <taxon>Aspergillus subgen. Fumigati</taxon>
    </lineage>
</organism>